<evidence type="ECO:0000313" key="1">
    <source>
        <dbReference type="EMBL" id="PHJ18817.1"/>
    </source>
</evidence>
<reference evidence="1 2" key="1">
    <citation type="journal article" date="2017" name="Int. J. Parasitol.">
        <title>The genome of the protozoan parasite Cystoisospora suis and a reverse vaccinology approach to identify vaccine candidates.</title>
        <authorList>
            <person name="Palmieri N."/>
            <person name="Shrestha A."/>
            <person name="Ruttkowski B."/>
            <person name="Beck T."/>
            <person name="Vogl C."/>
            <person name="Tomley F."/>
            <person name="Blake D.P."/>
            <person name="Joachim A."/>
        </authorList>
    </citation>
    <scope>NUCLEOTIDE SEQUENCE [LARGE SCALE GENOMIC DNA]</scope>
    <source>
        <strain evidence="1 2">Wien I</strain>
    </source>
</reference>
<protein>
    <submittedName>
        <fullName evidence="1">Uncharacterized protein</fullName>
    </submittedName>
</protein>
<dbReference type="AlphaFoldDB" id="A0A2C6KMR2"/>
<dbReference type="RefSeq" id="XP_067920522.1">
    <property type="nucleotide sequence ID" value="XM_068067501.1"/>
</dbReference>
<accession>A0A2C6KMR2</accession>
<sequence length="53" mass="5660">MNCDRHTILGATPPVDLEAPLVPGMVTAAGIISDRDWLPERFTKARLGDSGTP</sequence>
<dbReference type="GeneID" id="94430712"/>
<name>A0A2C6KMR2_9APIC</name>
<keyword evidence="2" id="KW-1185">Reference proteome</keyword>
<dbReference type="VEuPathDB" id="ToxoDB:CSUI_007355"/>
<proteinExistence type="predicted"/>
<gene>
    <name evidence="1" type="ORF">CSUI_007355</name>
</gene>
<dbReference type="Proteomes" id="UP000221165">
    <property type="component" value="Unassembled WGS sequence"/>
</dbReference>
<comment type="caution">
    <text evidence="1">The sequence shown here is derived from an EMBL/GenBank/DDBJ whole genome shotgun (WGS) entry which is preliminary data.</text>
</comment>
<evidence type="ECO:0000313" key="2">
    <source>
        <dbReference type="Proteomes" id="UP000221165"/>
    </source>
</evidence>
<organism evidence="1 2">
    <name type="scientific">Cystoisospora suis</name>
    <dbReference type="NCBI Taxonomy" id="483139"/>
    <lineage>
        <taxon>Eukaryota</taxon>
        <taxon>Sar</taxon>
        <taxon>Alveolata</taxon>
        <taxon>Apicomplexa</taxon>
        <taxon>Conoidasida</taxon>
        <taxon>Coccidia</taxon>
        <taxon>Eucoccidiorida</taxon>
        <taxon>Eimeriorina</taxon>
        <taxon>Sarcocystidae</taxon>
        <taxon>Cystoisospora</taxon>
    </lineage>
</organism>
<dbReference type="EMBL" id="MIGC01003864">
    <property type="protein sequence ID" value="PHJ18817.1"/>
    <property type="molecule type" value="Genomic_DNA"/>
</dbReference>